<comment type="caution">
    <text evidence="2">The sequence shown here is derived from an EMBL/GenBank/DDBJ whole genome shotgun (WGS) entry which is preliminary data.</text>
</comment>
<organism evidence="2 3">
    <name type="scientific">Striga asiatica</name>
    <name type="common">Asiatic witchweed</name>
    <name type="synonym">Buchnera asiatica</name>
    <dbReference type="NCBI Taxonomy" id="4170"/>
    <lineage>
        <taxon>Eukaryota</taxon>
        <taxon>Viridiplantae</taxon>
        <taxon>Streptophyta</taxon>
        <taxon>Embryophyta</taxon>
        <taxon>Tracheophyta</taxon>
        <taxon>Spermatophyta</taxon>
        <taxon>Magnoliopsida</taxon>
        <taxon>eudicotyledons</taxon>
        <taxon>Gunneridae</taxon>
        <taxon>Pentapetalae</taxon>
        <taxon>asterids</taxon>
        <taxon>lamiids</taxon>
        <taxon>Lamiales</taxon>
        <taxon>Orobanchaceae</taxon>
        <taxon>Buchnereae</taxon>
        <taxon>Striga</taxon>
    </lineage>
</organism>
<dbReference type="GO" id="GO:0008168">
    <property type="term" value="F:methyltransferase activity"/>
    <property type="evidence" value="ECO:0007669"/>
    <property type="project" value="UniProtKB-KW"/>
</dbReference>
<name>A0A5A7PZW2_STRAF</name>
<keyword evidence="2" id="KW-0808">Transferase</keyword>
<evidence type="ECO:0000313" key="3">
    <source>
        <dbReference type="Proteomes" id="UP000325081"/>
    </source>
</evidence>
<dbReference type="GO" id="GO:0032259">
    <property type="term" value="P:methylation"/>
    <property type="evidence" value="ECO:0007669"/>
    <property type="project" value="UniProtKB-KW"/>
</dbReference>
<dbReference type="EMBL" id="BKCP01005461">
    <property type="protein sequence ID" value="GER38171.1"/>
    <property type="molecule type" value="Genomic_DNA"/>
</dbReference>
<evidence type="ECO:0000256" key="1">
    <source>
        <dbReference type="SAM" id="MobiDB-lite"/>
    </source>
</evidence>
<reference evidence="3" key="1">
    <citation type="journal article" date="2019" name="Curr. Biol.">
        <title>Genome Sequence of Striga asiatica Provides Insight into the Evolution of Plant Parasitism.</title>
        <authorList>
            <person name="Yoshida S."/>
            <person name="Kim S."/>
            <person name="Wafula E.K."/>
            <person name="Tanskanen J."/>
            <person name="Kim Y.M."/>
            <person name="Honaas L."/>
            <person name="Yang Z."/>
            <person name="Spallek T."/>
            <person name="Conn C.E."/>
            <person name="Ichihashi Y."/>
            <person name="Cheong K."/>
            <person name="Cui S."/>
            <person name="Der J.P."/>
            <person name="Gundlach H."/>
            <person name="Jiao Y."/>
            <person name="Hori C."/>
            <person name="Ishida J.K."/>
            <person name="Kasahara H."/>
            <person name="Kiba T."/>
            <person name="Kim M.S."/>
            <person name="Koo N."/>
            <person name="Laohavisit A."/>
            <person name="Lee Y.H."/>
            <person name="Lumba S."/>
            <person name="McCourt P."/>
            <person name="Mortimer J.C."/>
            <person name="Mutuku J.M."/>
            <person name="Nomura T."/>
            <person name="Sasaki-Sekimoto Y."/>
            <person name="Seto Y."/>
            <person name="Wang Y."/>
            <person name="Wakatake T."/>
            <person name="Sakakibara H."/>
            <person name="Demura T."/>
            <person name="Yamaguchi S."/>
            <person name="Yoneyama K."/>
            <person name="Manabe R.I."/>
            <person name="Nelson D.C."/>
            <person name="Schulman A.H."/>
            <person name="Timko M.P."/>
            <person name="dePamphilis C.W."/>
            <person name="Choi D."/>
            <person name="Shirasu K."/>
        </authorList>
    </citation>
    <scope>NUCLEOTIDE SEQUENCE [LARGE SCALE GENOMIC DNA]</scope>
    <source>
        <strain evidence="3">cv. UVA1</strain>
    </source>
</reference>
<protein>
    <submittedName>
        <fullName evidence="2">tRNA (Guanine-N(1)-)-methyltransferase</fullName>
    </submittedName>
</protein>
<feature type="region of interest" description="Disordered" evidence="1">
    <location>
        <begin position="176"/>
        <end position="200"/>
    </location>
</feature>
<dbReference type="Proteomes" id="UP000325081">
    <property type="component" value="Unassembled WGS sequence"/>
</dbReference>
<gene>
    <name evidence="2" type="ORF">STAS_14664</name>
</gene>
<sequence>MAGFQTSEEDHHLYPDHSFIHSIEVNDHTTSRIHTTLHDARAHGQHTPKAPSFRLQPIQPQPNLHEIQQPKLLVVPRRRHLPIIVFVLNKRVIGQQKGRLAPRGILPRNNACLIACAYYPFSANKTVESPINREWGVLAGSPVMKIENLASIPLHQVSVERNPLVLRPGIMDLNSGKSLSSSQRGFREGKGGLAQLRLPS</sequence>
<accession>A0A5A7PZW2</accession>
<dbReference type="AlphaFoldDB" id="A0A5A7PZW2"/>
<keyword evidence="2" id="KW-0489">Methyltransferase</keyword>
<proteinExistence type="predicted"/>
<keyword evidence="3" id="KW-1185">Reference proteome</keyword>
<evidence type="ECO:0000313" key="2">
    <source>
        <dbReference type="EMBL" id="GER38171.1"/>
    </source>
</evidence>
<dbReference type="OrthoDB" id="1750819at2759"/>